<evidence type="ECO:0000313" key="1">
    <source>
        <dbReference type="EMBL" id="SEQ81644.1"/>
    </source>
</evidence>
<gene>
    <name evidence="1" type="ORF">SAMN04487977_11169</name>
</gene>
<dbReference type="AlphaFoldDB" id="A0A1H9J446"/>
<keyword evidence="2" id="KW-1185">Reference proteome</keyword>
<dbReference type="OrthoDB" id="2000676at2"/>
<organism evidence="1 2">
    <name type="scientific">Treponema bryantii</name>
    <dbReference type="NCBI Taxonomy" id="163"/>
    <lineage>
        <taxon>Bacteria</taxon>
        <taxon>Pseudomonadati</taxon>
        <taxon>Spirochaetota</taxon>
        <taxon>Spirochaetia</taxon>
        <taxon>Spirochaetales</taxon>
        <taxon>Treponemataceae</taxon>
        <taxon>Treponema</taxon>
    </lineage>
</organism>
<evidence type="ECO:0000313" key="2">
    <source>
        <dbReference type="Proteomes" id="UP000182360"/>
    </source>
</evidence>
<reference evidence="1 2" key="1">
    <citation type="submission" date="2016-10" db="EMBL/GenBank/DDBJ databases">
        <authorList>
            <person name="de Groot N.N."/>
        </authorList>
    </citation>
    <scope>NUCLEOTIDE SEQUENCE [LARGE SCALE GENOMIC DNA]</scope>
    <source>
        <strain evidence="1 2">B25</strain>
    </source>
</reference>
<dbReference type="EMBL" id="FOFU01000011">
    <property type="protein sequence ID" value="SEQ81644.1"/>
    <property type="molecule type" value="Genomic_DNA"/>
</dbReference>
<accession>A0A1H9J446</accession>
<sequence>MKLSMNNLHTLSQFERQLCAVQGKMFELSAKKNLSSQEFIDFYMQSKTASFFDLSYDRTQWMGEENLLYDVMEEKPDLKTGTTYDTESLFWIGYTYRYWHFLTKQDSRTISLRCNAQMMHALYPAYHTLDCSQAIERILEAK</sequence>
<dbReference type="RefSeq" id="WP_083379883.1">
    <property type="nucleotide sequence ID" value="NZ_FOFU01000011.1"/>
</dbReference>
<dbReference type="Proteomes" id="UP000182360">
    <property type="component" value="Unassembled WGS sequence"/>
</dbReference>
<proteinExistence type="predicted"/>
<protein>
    <submittedName>
        <fullName evidence="1">Uncharacterized protein</fullName>
    </submittedName>
</protein>
<name>A0A1H9J446_9SPIR</name>